<evidence type="ECO:0000313" key="1">
    <source>
        <dbReference type="EMBL" id="PIP86075.1"/>
    </source>
</evidence>
<dbReference type="Gene3D" id="3.40.47.10">
    <property type="match status" value="1"/>
</dbReference>
<gene>
    <name evidence="1" type="ORF">COW83_00885</name>
</gene>
<evidence type="ECO:0008006" key="3">
    <source>
        <dbReference type="Google" id="ProtNLM"/>
    </source>
</evidence>
<dbReference type="GO" id="GO:0016746">
    <property type="term" value="F:acyltransferase activity"/>
    <property type="evidence" value="ECO:0007669"/>
    <property type="project" value="InterPro"/>
</dbReference>
<dbReference type="EMBL" id="PCTR01000035">
    <property type="protein sequence ID" value="PIP86075.1"/>
    <property type="molecule type" value="Genomic_DNA"/>
</dbReference>
<comment type="caution">
    <text evidence="1">The sequence shown here is derived from an EMBL/GenBank/DDBJ whole genome shotgun (WGS) entry which is preliminary data.</text>
</comment>
<dbReference type="Proteomes" id="UP000231136">
    <property type="component" value="Unassembled WGS sequence"/>
</dbReference>
<reference evidence="1 2" key="1">
    <citation type="submission" date="2017-09" db="EMBL/GenBank/DDBJ databases">
        <title>Depth-based differentiation of microbial function through sediment-hosted aquifers and enrichment of novel symbionts in the deep terrestrial subsurface.</title>
        <authorList>
            <person name="Probst A.J."/>
            <person name="Ladd B."/>
            <person name="Jarett J.K."/>
            <person name="Geller-Mcgrath D.E."/>
            <person name="Sieber C.M."/>
            <person name="Emerson J.B."/>
            <person name="Anantharaman K."/>
            <person name="Thomas B.C."/>
            <person name="Malmstrom R."/>
            <person name="Stieglmeier M."/>
            <person name="Klingl A."/>
            <person name="Woyke T."/>
            <person name="Ryan C.M."/>
            <person name="Banfield J.F."/>
        </authorList>
    </citation>
    <scope>NUCLEOTIDE SEQUENCE [LARGE SCALE GENOMIC DNA]</scope>
    <source>
        <strain evidence="1">CG22_combo_CG10-13_8_21_14_all_43_12</strain>
    </source>
</reference>
<name>A0A2H0DV82_9BACT</name>
<accession>A0A2H0DV82</accession>
<evidence type="ECO:0000313" key="2">
    <source>
        <dbReference type="Proteomes" id="UP000231136"/>
    </source>
</evidence>
<protein>
    <recommendedName>
        <fullName evidence="3">Beta-ketoacyl-[acyl-carrier-protein] synthase III C-terminal domain-containing protein</fullName>
    </recommendedName>
</protein>
<proteinExistence type="predicted"/>
<dbReference type="InterPro" id="IPR016039">
    <property type="entry name" value="Thiolase-like"/>
</dbReference>
<dbReference type="SUPFAM" id="SSF53901">
    <property type="entry name" value="Thiolase-like"/>
    <property type="match status" value="1"/>
</dbReference>
<organism evidence="1 2">
    <name type="scientific">Candidatus Collierbacteria bacterium CG22_combo_CG10-13_8_21_14_all_43_12</name>
    <dbReference type="NCBI Taxonomy" id="1974537"/>
    <lineage>
        <taxon>Bacteria</taxon>
        <taxon>Candidatus Collieribacteriota</taxon>
    </lineage>
</organism>
<sequence length="413" mass="45995">MFRINRERDLYSPELEKYKSEIGEPTHYGEALTIVGHPFAEPIQNQDLLNLALSLGLDESKVDAVKRAITATGFTTRYFSNLPGREVDIPRALERVTEIGSILLAKTLKAKGWEDGFDLFLDTSAFLPTTINKAILHKMGISENSVTSRSYRYACAGAVGAFIDCLSDPSLHDARIVIGALEPLSLLLDKNQFLSPETITFPSIFGDANTFMAFEPSKFVLDTKKIVVQPDGGVIQLKSMYDFDEFSSSRVPIPNYYEFPNHGDEIFNFSSEGAFLKIPTPDNGSAVYMDGMATGFFFGDKTTKVITELVDEWGNKNLLNQLKGKNIIMHPASKPVVDRIAKLLYRNPNRYLDKPELPFLMDKAGYSNGSSATTLNRWRYMIENKLLDQHQPMLWIAPGIGSAIAGAIGWINP</sequence>
<dbReference type="AlphaFoldDB" id="A0A2H0DV82"/>